<dbReference type="PANTHER" id="PTHR33885:SF3">
    <property type="entry name" value="PHAGE SHOCK PROTEIN C"/>
    <property type="match status" value="1"/>
</dbReference>
<dbReference type="Proteomes" id="UP000652231">
    <property type="component" value="Unassembled WGS sequence"/>
</dbReference>
<dbReference type="InterPro" id="IPR054321">
    <property type="entry name" value="PspC-rel_TM"/>
</dbReference>
<comment type="caution">
    <text evidence="10">The sequence shown here is derived from an EMBL/GenBank/DDBJ whole genome shotgun (WGS) entry which is preliminary data.</text>
</comment>
<reference evidence="10" key="2">
    <citation type="submission" date="2020-09" db="EMBL/GenBank/DDBJ databases">
        <authorList>
            <person name="Sun Q."/>
            <person name="Zhou Y."/>
        </authorList>
    </citation>
    <scope>NUCLEOTIDE SEQUENCE</scope>
    <source>
        <strain evidence="10">CGMCC 1.12924</strain>
    </source>
</reference>
<feature type="transmembrane region" description="Helical" evidence="6">
    <location>
        <begin position="326"/>
        <end position="348"/>
    </location>
</feature>
<evidence type="ECO:0000256" key="3">
    <source>
        <dbReference type="ARBA" id="ARBA00022692"/>
    </source>
</evidence>
<keyword evidence="11" id="KW-1185">Reference proteome</keyword>
<comment type="subcellular location">
    <subcellularLocation>
        <location evidence="1">Cell membrane</location>
        <topology evidence="1">Single-pass membrane protein</topology>
    </subcellularLocation>
</comment>
<dbReference type="InterPro" id="IPR054319">
    <property type="entry name" value="PspC-rel_ToastRack"/>
</dbReference>
<dbReference type="GO" id="GO:0005886">
    <property type="term" value="C:plasma membrane"/>
    <property type="evidence" value="ECO:0007669"/>
    <property type="project" value="UniProtKB-SubCell"/>
</dbReference>
<feature type="domain" description="PspC-related transmembrane region" evidence="8">
    <location>
        <begin position="209"/>
        <end position="349"/>
    </location>
</feature>
<evidence type="ECO:0008006" key="12">
    <source>
        <dbReference type="Google" id="ProtNLM"/>
    </source>
</evidence>
<dbReference type="Pfam" id="PF22744">
    <property type="entry name" value="Toast-rack_PspC-Cterm"/>
    <property type="match status" value="1"/>
</dbReference>
<evidence type="ECO:0000256" key="1">
    <source>
        <dbReference type="ARBA" id="ARBA00004162"/>
    </source>
</evidence>
<accession>A0A8J2V740</accession>
<dbReference type="PANTHER" id="PTHR33885">
    <property type="entry name" value="PHAGE SHOCK PROTEIN C"/>
    <property type="match status" value="1"/>
</dbReference>
<reference evidence="10" key="1">
    <citation type="journal article" date="2014" name="Int. J. Syst. Evol. Microbiol.">
        <title>Complete genome sequence of Corynebacterium casei LMG S-19264T (=DSM 44701T), isolated from a smear-ripened cheese.</title>
        <authorList>
            <consortium name="US DOE Joint Genome Institute (JGI-PGF)"/>
            <person name="Walter F."/>
            <person name="Albersmeier A."/>
            <person name="Kalinowski J."/>
            <person name="Ruckert C."/>
        </authorList>
    </citation>
    <scope>NUCLEOTIDE SEQUENCE</scope>
    <source>
        <strain evidence="10">CGMCC 1.12924</strain>
    </source>
</reference>
<keyword evidence="2" id="KW-1003">Cell membrane</keyword>
<keyword evidence="4 6" id="KW-1133">Transmembrane helix</keyword>
<protein>
    <recommendedName>
        <fullName evidence="12">PspC domain-containing protein</fullName>
    </recommendedName>
</protein>
<evidence type="ECO:0000259" key="9">
    <source>
        <dbReference type="Pfam" id="PF22744"/>
    </source>
</evidence>
<evidence type="ECO:0000256" key="4">
    <source>
        <dbReference type="ARBA" id="ARBA00022989"/>
    </source>
</evidence>
<dbReference type="InterPro" id="IPR007168">
    <property type="entry name" value="Phageshock_PspC_N"/>
</dbReference>
<dbReference type="Pfam" id="PF22571">
    <property type="entry name" value="LiaI-LiaF-TM_PspC"/>
    <property type="match status" value="1"/>
</dbReference>
<proteinExistence type="predicted"/>
<dbReference type="Pfam" id="PF04024">
    <property type="entry name" value="PspC"/>
    <property type="match status" value="1"/>
</dbReference>
<evidence type="ECO:0000259" key="7">
    <source>
        <dbReference type="Pfam" id="PF04024"/>
    </source>
</evidence>
<keyword evidence="5 6" id="KW-0472">Membrane</keyword>
<evidence type="ECO:0000256" key="6">
    <source>
        <dbReference type="SAM" id="Phobius"/>
    </source>
</evidence>
<name>A0A8J2V740_9FLAO</name>
<dbReference type="RefSeq" id="WP_188439264.1">
    <property type="nucleotide sequence ID" value="NZ_BMGK01000002.1"/>
</dbReference>
<evidence type="ECO:0000313" key="11">
    <source>
        <dbReference type="Proteomes" id="UP000652231"/>
    </source>
</evidence>
<feature type="transmembrane region" description="Helical" evidence="6">
    <location>
        <begin position="253"/>
        <end position="272"/>
    </location>
</feature>
<evidence type="ECO:0000259" key="8">
    <source>
        <dbReference type="Pfam" id="PF22571"/>
    </source>
</evidence>
<evidence type="ECO:0000313" key="10">
    <source>
        <dbReference type="EMBL" id="GGD84451.1"/>
    </source>
</evidence>
<sequence length="590" mass="66895">MNKTVNINLAGTFFHIDEDAFGKLNRYLSAIKRSFSDPQGRDEIIKDIEARIAELFSEKLDSHKQVITMKELDEVIAIMGQPEDYAVDEEIFTDKNYDSAKSESQSTKAHKKLFRDPDNKYIGGVSSGLGHYIGLDAIWIRLIWILLTIFSSGTFILIYIIFWILVPEAVTTADKLTMRGEPVNISNIEKKFKETYDSVADKVKNADYDAYGKKIKSSSETFFDTLGKVIMALLTVFVKFIGVLIILVAAVTLIGLFIGLFVSGMTGFFGAWNTDFLHVVNESIAPIWLISVMIFLAVGIPFFFLFILGLKILVDNLKSIGKVANLTLLAVWLIAVFTLITIGVMQAMERSNEGNVINTQELNIKANDTLYLAMRTNTQFGNDVSKRGGFSLKYDENDNQVIYSNNIRLIVRSTKDSLASLLINRKAHGKEYLEAKNRAEAIEYNYVFNQNSLTLDGYFLANVEDKYRDQEIEITLYLPVGSVLNADNNTYSFHRNTSGYRDILNNGQEGYYLEIQDGKTVCMDCPEESSESNDDFEYYSIDWDDENWQETWKDGNKIKIDRDGIDINITDEKDSVRVMLNKKGIKVKSN</sequence>
<feature type="transmembrane region" description="Helical" evidence="6">
    <location>
        <begin position="229"/>
        <end position="248"/>
    </location>
</feature>
<dbReference type="AlphaFoldDB" id="A0A8J2V740"/>
<evidence type="ECO:0000256" key="5">
    <source>
        <dbReference type="ARBA" id="ARBA00023136"/>
    </source>
</evidence>
<organism evidence="10 11">
    <name type="scientific">Planktosalinus lacus</name>
    <dbReference type="NCBI Taxonomy" id="1526573"/>
    <lineage>
        <taxon>Bacteria</taxon>
        <taxon>Pseudomonadati</taxon>
        <taxon>Bacteroidota</taxon>
        <taxon>Flavobacteriia</taxon>
        <taxon>Flavobacteriales</taxon>
        <taxon>Flavobacteriaceae</taxon>
        <taxon>Planktosalinus</taxon>
    </lineage>
</organism>
<keyword evidence="3 6" id="KW-0812">Transmembrane</keyword>
<feature type="domain" description="Phage shock protein PspC N-terminal" evidence="7">
    <location>
        <begin position="111"/>
        <end position="169"/>
    </location>
</feature>
<dbReference type="EMBL" id="BMGK01000002">
    <property type="protein sequence ID" value="GGD84451.1"/>
    <property type="molecule type" value="Genomic_DNA"/>
</dbReference>
<evidence type="ECO:0000256" key="2">
    <source>
        <dbReference type="ARBA" id="ARBA00022475"/>
    </source>
</evidence>
<gene>
    <name evidence="10" type="ORF">GCM10011312_05570</name>
</gene>
<feature type="transmembrane region" description="Helical" evidence="6">
    <location>
        <begin position="284"/>
        <end position="314"/>
    </location>
</feature>
<feature type="domain" description="PspC-related ToastRack" evidence="9">
    <location>
        <begin position="394"/>
        <end position="527"/>
    </location>
</feature>
<feature type="transmembrane region" description="Helical" evidence="6">
    <location>
        <begin position="142"/>
        <end position="166"/>
    </location>
</feature>
<dbReference type="InterPro" id="IPR052027">
    <property type="entry name" value="PspC"/>
</dbReference>